<gene>
    <name evidence="2" type="ORF">PLOB_00010902</name>
</gene>
<protein>
    <submittedName>
        <fullName evidence="2">Uncharacterized protein</fullName>
    </submittedName>
</protein>
<sequence length="110" mass="12620">ETVDQFVTRLRQKAQTYEFGDAATVDEQIRDPVISKCLSHALRRKLLQKGRNLTLPQLREIARSMEESEKQARSIEGGSGEKNGNSVLVDADGVQYRRKVTHVKKYFERD</sequence>
<reference evidence="2 3" key="1">
    <citation type="submission" date="2022-05" db="EMBL/GenBank/DDBJ databases">
        <authorList>
            <consortium name="Genoscope - CEA"/>
            <person name="William W."/>
        </authorList>
    </citation>
    <scope>NUCLEOTIDE SEQUENCE [LARGE SCALE GENOMIC DNA]</scope>
</reference>
<feature type="compositionally biased region" description="Basic and acidic residues" evidence="1">
    <location>
        <begin position="64"/>
        <end position="73"/>
    </location>
</feature>
<keyword evidence="3" id="KW-1185">Reference proteome</keyword>
<evidence type="ECO:0000313" key="3">
    <source>
        <dbReference type="Proteomes" id="UP001159405"/>
    </source>
</evidence>
<proteinExistence type="predicted"/>
<feature type="non-terminal residue" evidence="2">
    <location>
        <position position="110"/>
    </location>
</feature>
<comment type="caution">
    <text evidence="2">The sequence shown here is derived from an EMBL/GenBank/DDBJ whole genome shotgun (WGS) entry which is preliminary data.</text>
</comment>
<accession>A0ABN8QUK3</accession>
<dbReference type="EMBL" id="CALNXK010000157">
    <property type="protein sequence ID" value="CAH3170693.1"/>
    <property type="molecule type" value="Genomic_DNA"/>
</dbReference>
<feature type="non-terminal residue" evidence="2">
    <location>
        <position position="1"/>
    </location>
</feature>
<evidence type="ECO:0000256" key="1">
    <source>
        <dbReference type="SAM" id="MobiDB-lite"/>
    </source>
</evidence>
<name>A0ABN8QUK3_9CNID</name>
<dbReference type="Proteomes" id="UP001159405">
    <property type="component" value="Unassembled WGS sequence"/>
</dbReference>
<feature type="region of interest" description="Disordered" evidence="1">
    <location>
        <begin position="64"/>
        <end position="88"/>
    </location>
</feature>
<organism evidence="2 3">
    <name type="scientific">Porites lobata</name>
    <dbReference type="NCBI Taxonomy" id="104759"/>
    <lineage>
        <taxon>Eukaryota</taxon>
        <taxon>Metazoa</taxon>
        <taxon>Cnidaria</taxon>
        <taxon>Anthozoa</taxon>
        <taxon>Hexacorallia</taxon>
        <taxon>Scleractinia</taxon>
        <taxon>Fungiina</taxon>
        <taxon>Poritidae</taxon>
        <taxon>Porites</taxon>
    </lineage>
</organism>
<evidence type="ECO:0000313" key="2">
    <source>
        <dbReference type="EMBL" id="CAH3170693.1"/>
    </source>
</evidence>